<dbReference type="AlphaFoldDB" id="A0A0F9MX08"/>
<accession>A0A0F9MX08</accession>
<comment type="caution">
    <text evidence="1">The sequence shown here is derived from an EMBL/GenBank/DDBJ whole genome shotgun (WGS) entry which is preliminary data.</text>
</comment>
<sequence length="163" mass="16927">MSDDVELSILAPFRAAPGVLIDGQKTLLRVNASGALVVVGGGGGGVVVVVAAPPLSFDTGGTLADSDVIRASPGTLLDINGFNNSANTRFFMMFNTVAVPADTAVPVTIVIRVQRMSLFSVSFADSQGRLFDTGISWASSSTNFALTRTLAADMLINAQHRDP</sequence>
<dbReference type="EMBL" id="LAZR01004098">
    <property type="protein sequence ID" value="KKN11800.1"/>
    <property type="molecule type" value="Genomic_DNA"/>
</dbReference>
<protein>
    <submittedName>
        <fullName evidence="1">Uncharacterized protein</fullName>
    </submittedName>
</protein>
<organism evidence="1">
    <name type="scientific">marine sediment metagenome</name>
    <dbReference type="NCBI Taxonomy" id="412755"/>
    <lineage>
        <taxon>unclassified sequences</taxon>
        <taxon>metagenomes</taxon>
        <taxon>ecological metagenomes</taxon>
    </lineage>
</organism>
<name>A0A0F9MX08_9ZZZZ</name>
<reference evidence="1" key="1">
    <citation type="journal article" date="2015" name="Nature">
        <title>Complex archaea that bridge the gap between prokaryotes and eukaryotes.</title>
        <authorList>
            <person name="Spang A."/>
            <person name="Saw J.H."/>
            <person name="Jorgensen S.L."/>
            <person name="Zaremba-Niedzwiedzka K."/>
            <person name="Martijn J."/>
            <person name="Lind A.E."/>
            <person name="van Eijk R."/>
            <person name="Schleper C."/>
            <person name="Guy L."/>
            <person name="Ettema T.J."/>
        </authorList>
    </citation>
    <scope>NUCLEOTIDE SEQUENCE</scope>
</reference>
<gene>
    <name evidence="1" type="ORF">LCGC14_1022840</name>
</gene>
<evidence type="ECO:0000313" key="1">
    <source>
        <dbReference type="EMBL" id="KKN11800.1"/>
    </source>
</evidence>
<proteinExistence type="predicted"/>